<keyword evidence="6 8" id="KW-0472">Membrane</keyword>
<evidence type="ECO:0000256" key="2">
    <source>
        <dbReference type="ARBA" id="ARBA00005346"/>
    </source>
</evidence>
<reference evidence="10 11" key="1">
    <citation type="submission" date="2019-02" db="EMBL/GenBank/DDBJ databases">
        <authorList>
            <person name="Goldberg S.R."/>
            <person name="Haltli B.A."/>
            <person name="Correa H."/>
            <person name="Russell K.G."/>
        </authorList>
    </citation>
    <scope>NUCLEOTIDE SEQUENCE [LARGE SCALE GENOMIC DNA]</scope>
    <source>
        <strain evidence="10 11">JCM 16186</strain>
    </source>
</reference>
<dbReference type="InterPro" id="IPR001750">
    <property type="entry name" value="ND/Mrp_TM"/>
</dbReference>
<dbReference type="Pfam" id="PF00361">
    <property type="entry name" value="Proton_antipo_M"/>
    <property type="match status" value="1"/>
</dbReference>
<evidence type="ECO:0000256" key="7">
    <source>
        <dbReference type="RuleBase" id="RU000320"/>
    </source>
</evidence>
<feature type="transmembrane region" description="Helical" evidence="8">
    <location>
        <begin position="131"/>
        <end position="149"/>
    </location>
</feature>
<feature type="transmembrane region" description="Helical" evidence="8">
    <location>
        <begin position="107"/>
        <end position="125"/>
    </location>
</feature>
<keyword evidence="5 8" id="KW-1133">Transmembrane helix</keyword>
<organism evidence="10 11">
    <name type="scientific">Fulvivirga kasyanovii</name>
    <dbReference type="NCBI Taxonomy" id="396812"/>
    <lineage>
        <taxon>Bacteria</taxon>
        <taxon>Pseudomonadati</taxon>
        <taxon>Bacteroidota</taxon>
        <taxon>Cytophagia</taxon>
        <taxon>Cytophagales</taxon>
        <taxon>Fulvivirgaceae</taxon>
        <taxon>Fulvivirga</taxon>
    </lineage>
</organism>
<gene>
    <name evidence="10" type="ORF">E1163_11790</name>
</gene>
<feature type="transmembrane region" description="Helical" evidence="8">
    <location>
        <begin position="236"/>
        <end position="255"/>
    </location>
</feature>
<feature type="transmembrane region" description="Helical" evidence="8">
    <location>
        <begin position="267"/>
        <end position="288"/>
    </location>
</feature>
<feature type="transmembrane region" description="Helical" evidence="8">
    <location>
        <begin position="161"/>
        <end position="181"/>
    </location>
</feature>
<evidence type="ECO:0000256" key="4">
    <source>
        <dbReference type="ARBA" id="ARBA00022692"/>
    </source>
</evidence>
<comment type="subcellular location">
    <subcellularLocation>
        <location evidence="1">Cell membrane</location>
        <topology evidence="1">Multi-pass membrane protein</topology>
    </subcellularLocation>
    <subcellularLocation>
        <location evidence="7">Membrane</location>
        <topology evidence="7">Multi-pass membrane protein</topology>
    </subcellularLocation>
</comment>
<dbReference type="PRINTS" id="PR01434">
    <property type="entry name" value="NADHDHGNASE5"/>
</dbReference>
<feature type="transmembrane region" description="Helical" evidence="8">
    <location>
        <begin position="29"/>
        <end position="47"/>
    </location>
</feature>
<keyword evidence="11" id="KW-1185">Reference proteome</keyword>
<protein>
    <submittedName>
        <fullName evidence="10">Na+/H+ antiporter subunit D</fullName>
    </submittedName>
</protein>
<evidence type="ECO:0000259" key="9">
    <source>
        <dbReference type="Pfam" id="PF00361"/>
    </source>
</evidence>
<feature type="transmembrane region" description="Helical" evidence="8">
    <location>
        <begin position="366"/>
        <end position="391"/>
    </location>
</feature>
<evidence type="ECO:0000256" key="8">
    <source>
        <dbReference type="SAM" id="Phobius"/>
    </source>
</evidence>
<proteinExistence type="inferred from homology"/>
<sequence>MKGMLTLPILIPLIAIPILLVIKNNRIKRIISISATAALVVVSVHLLQTVQQSGIQVMNIGNWSAPIGIPIVIDLYSAIMLIMAGIIGFCISIYASKNIGSQRENHHFHPLFHALLLGVNGAFITGDIFNLFVWFEVMLMASFCLLILGNERAQLEGAIKYITMSLISSFLFVAGIGLIYGETGTLNMADLARIIEDDDAMLMNTSAMLFFIAFGIKAAIFPFFYWLPASYHTPPAAVSALFAGLLTKVGVYAMVRFFTLFFVHNDAFWHTLLLVVAGATMFIGVIMAASQNDIRRILSFHIISQIGYMIMGLGIFTPLAISGAIYFTFHNVMAKTNTFLVAGIINSLKGSYHIKTLGGLYKQHPLVAFIFFIPAMALAGLPPLSGFFAKFVLVKAGLESNEYLITFVALLVSIITLFSMVKIWGHAFWKSEENGEHDSTRRPALTLVIPCVLLCCISAGIGIGANYCLELTTSAAEQLLDKKHYVEAVLKISEHENPH</sequence>
<feature type="domain" description="NADH:quinone oxidoreductase/Mrp antiporter transmembrane" evidence="9">
    <location>
        <begin position="127"/>
        <end position="416"/>
    </location>
</feature>
<comment type="similarity">
    <text evidence="2">Belongs to the CPA3 antiporters (TC 2.A.63) subunit D family.</text>
</comment>
<dbReference type="EMBL" id="SMLW01000529">
    <property type="protein sequence ID" value="MTI25626.1"/>
    <property type="molecule type" value="Genomic_DNA"/>
</dbReference>
<evidence type="ECO:0000313" key="11">
    <source>
        <dbReference type="Proteomes" id="UP000798808"/>
    </source>
</evidence>
<name>A0ABW9RNX6_9BACT</name>
<dbReference type="Proteomes" id="UP000798808">
    <property type="component" value="Unassembled WGS sequence"/>
</dbReference>
<feature type="transmembrane region" description="Helical" evidence="8">
    <location>
        <begin position="201"/>
        <end position="224"/>
    </location>
</feature>
<dbReference type="RefSeq" id="WP_155171918.1">
    <property type="nucleotide sequence ID" value="NZ_BAAAFL010000053.1"/>
</dbReference>
<feature type="transmembrane region" description="Helical" evidence="8">
    <location>
        <begin position="308"/>
        <end position="329"/>
    </location>
</feature>
<accession>A0ABW9RNX6</accession>
<dbReference type="InterPro" id="IPR050586">
    <property type="entry name" value="CPA3_Na-H_Antiporter_D"/>
</dbReference>
<dbReference type="PANTHER" id="PTHR42703">
    <property type="entry name" value="NADH DEHYDROGENASE"/>
    <property type="match status" value="1"/>
</dbReference>
<feature type="transmembrane region" description="Helical" evidence="8">
    <location>
        <begin position="403"/>
        <end position="424"/>
    </location>
</feature>
<evidence type="ECO:0000256" key="6">
    <source>
        <dbReference type="ARBA" id="ARBA00023136"/>
    </source>
</evidence>
<keyword evidence="3" id="KW-1003">Cell membrane</keyword>
<evidence type="ECO:0000256" key="5">
    <source>
        <dbReference type="ARBA" id="ARBA00022989"/>
    </source>
</evidence>
<feature type="transmembrane region" description="Helical" evidence="8">
    <location>
        <begin position="444"/>
        <end position="469"/>
    </location>
</feature>
<evidence type="ECO:0000313" key="10">
    <source>
        <dbReference type="EMBL" id="MTI25626.1"/>
    </source>
</evidence>
<evidence type="ECO:0000256" key="3">
    <source>
        <dbReference type="ARBA" id="ARBA00022475"/>
    </source>
</evidence>
<keyword evidence="4 7" id="KW-0812">Transmembrane</keyword>
<comment type="caution">
    <text evidence="10">The sequence shown here is derived from an EMBL/GenBank/DDBJ whole genome shotgun (WGS) entry which is preliminary data.</text>
</comment>
<dbReference type="NCBIfam" id="NF009306">
    <property type="entry name" value="PRK12663.1"/>
    <property type="match status" value="1"/>
</dbReference>
<feature type="transmembrane region" description="Helical" evidence="8">
    <location>
        <begin position="67"/>
        <end position="95"/>
    </location>
</feature>
<feature type="transmembrane region" description="Helical" evidence="8">
    <location>
        <begin position="6"/>
        <end position="22"/>
    </location>
</feature>
<dbReference type="PANTHER" id="PTHR42703:SF1">
    <property type="entry name" value="NA(+)_H(+) ANTIPORTER SUBUNIT D1"/>
    <property type="match status" value="1"/>
</dbReference>
<evidence type="ECO:0000256" key="1">
    <source>
        <dbReference type="ARBA" id="ARBA00004651"/>
    </source>
</evidence>